<feature type="transmembrane region" description="Helical" evidence="6">
    <location>
        <begin position="35"/>
        <end position="57"/>
    </location>
</feature>
<feature type="transmembrane region" description="Helical" evidence="6">
    <location>
        <begin position="114"/>
        <end position="133"/>
    </location>
</feature>
<feature type="transmembrane region" description="Helical" evidence="6">
    <location>
        <begin position="175"/>
        <end position="191"/>
    </location>
</feature>
<feature type="transmembrane region" description="Helical" evidence="6">
    <location>
        <begin position="140"/>
        <end position="159"/>
    </location>
</feature>
<dbReference type="PANTHER" id="PTHR40074">
    <property type="entry name" value="O-ACETYLTRANSFERASE WECH"/>
    <property type="match status" value="1"/>
</dbReference>
<dbReference type="PANTHER" id="PTHR40074:SF2">
    <property type="entry name" value="O-ACETYLTRANSFERASE WECH"/>
    <property type="match status" value="1"/>
</dbReference>
<evidence type="ECO:0000256" key="1">
    <source>
        <dbReference type="ARBA" id="ARBA00004651"/>
    </source>
</evidence>
<reference evidence="8" key="1">
    <citation type="journal article" date="2015" name="Proc. Natl. Acad. Sci. U.S.A.">
        <title>Networks of energetic and metabolic interactions define dynamics in microbial communities.</title>
        <authorList>
            <person name="Embree M."/>
            <person name="Liu J.K."/>
            <person name="Al-Bassam M.M."/>
            <person name="Zengler K."/>
        </authorList>
    </citation>
    <scope>NUCLEOTIDE SEQUENCE</scope>
</reference>
<dbReference type="GO" id="GO:0005886">
    <property type="term" value="C:plasma membrane"/>
    <property type="evidence" value="ECO:0007669"/>
    <property type="project" value="UniProtKB-SubCell"/>
</dbReference>
<comment type="subcellular location">
    <subcellularLocation>
        <location evidence="1">Cell membrane</location>
        <topology evidence="1">Multi-pass membrane protein</topology>
    </subcellularLocation>
</comment>
<evidence type="ECO:0000256" key="3">
    <source>
        <dbReference type="ARBA" id="ARBA00022692"/>
    </source>
</evidence>
<dbReference type="Pfam" id="PF01757">
    <property type="entry name" value="Acyl_transf_3"/>
    <property type="match status" value="1"/>
</dbReference>
<feature type="transmembrane region" description="Helical" evidence="6">
    <location>
        <begin position="203"/>
        <end position="221"/>
    </location>
</feature>
<evidence type="ECO:0000259" key="7">
    <source>
        <dbReference type="Pfam" id="PF01757"/>
    </source>
</evidence>
<keyword evidence="3 6" id="KW-0812">Transmembrane</keyword>
<keyword evidence="5 6" id="KW-0472">Membrane</keyword>
<proteinExistence type="predicted"/>
<dbReference type="AlphaFoldDB" id="A0A0W8E8J5"/>
<comment type="caution">
    <text evidence="8">The sequence shown here is derived from an EMBL/GenBank/DDBJ whole genome shotgun (WGS) entry which is preliminary data.</text>
</comment>
<accession>A0A0W8E8J5</accession>
<keyword evidence="4 6" id="KW-1133">Transmembrane helix</keyword>
<evidence type="ECO:0000256" key="4">
    <source>
        <dbReference type="ARBA" id="ARBA00022989"/>
    </source>
</evidence>
<feature type="transmembrane region" description="Helical" evidence="6">
    <location>
        <begin position="290"/>
        <end position="307"/>
    </location>
</feature>
<feature type="transmembrane region" description="Helical" evidence="6">
    <location>
        <begin position="227"/>
        <end position="247"/>
    </location>
</feature>
<dbReference type="GO" id="GO:0016413">
    <property type="term" value="F:O-acetyltransferase activity"/>
    <property type="evidence" value="ECO:0007669"/>
    <property type="project" value="TreeGrafter"/>
</dbReference>
<sequence>MRMAAVRNPMFDVLKGLGIISVIFSHVYRGGTDPVAVFIRELAMWCVPMFFLIQGYFMYSPSYKTWFKSTWKKIKKSYIPYLIWAVFYGGFYYYTVGKTFTLMDVILGKTALHLYFMFYYIVFAVFCPLLYFLPKIWRKYILIFMILSNLYVTLMLEIAKTTHVAWISWPYPMPPKWWGFIAIGMLLGEYPRIKEYITQHARAFAYGSLVVAFIGLVEPYLNNTVGYLFNKVALFPMSLGVTLFLAIFYSTPKRLGEKFLAYVGERTFGIYLMHFLIVDYLRITLIPGDRTLVALIILFICLAVLELQDRSKLLLRRVQAG</sequence>
<evidence type="ECO:0000256" key="2">
    <source>
        <dbReference type="ARBA" id="ARBA00022475"/>
    </source>
</evidence>
<evidence type="ECO:0000256" key="5">
    <source>
        <dbReference type="ARBA" id="ARBA00023136"/>
    </source>
</evidence>
<protein>
    <submittedName>
        <fullName evidence="8">Integral membrane protein (Rhomboid family)</fullName>
    </submittedName>
</protein>
<keyword evidence="2" id="KW-1003">Cell membrane</keyword>
<organism evidence="8">
    <name type="scientific">hydrocarbon metagenome</name>
    <dbReference type="NCBI Taxonomy" id="938273"/>
    <lineage>
        <taxon>unclassified sequences</taxon>
        <taxon>metagenomes</taxon>
        <taxon>ecological metagenomes</taxon>
    </lineage>
</organism>
<feature type="transmembrane region" description="Helical" evidence="6">
    <location>
        <begin position="78"/>
        <end position="94"/>
    </location>
</feature>
<feature type="domain" description="Acyltransferase 3" evidence="7">
    <location>
        <begin position="11"/>
        <end position="303"/>
    </location>
</feature>
<dbReference type="InterPro" id="IPR002656">
    <property type="entry name" value="Acyl_transf_3_dom"/>
</dbReference>
<feature type="transmembrane region" description="Helical" evidence="6">
    <location>
        <begin position="12"/>
        <end position="29"/>
    </location>
</feature>
<evidence type="ECO:0000256" key="6">
    <source>
        <dbReference type="SAM" id="Phobius"/>
    </source>
</evidence>
<evidence type="ECO:0000313" key="8">
    <source>
        <dbReference type="EMBL" id="KUG04960.1"/>
    </source>
</evidence>
<name>A0A0W8E8J5_9ZZZZ</name>
<dbReference type="EMBL" id="LNQE01001834">
    <property type="protein sequence ID" value="KUG04960.1"/>
    <property type="molecule type" value="Genomic_DNA"/>
</dbReference>
<gene>
    <name evidence="8" type="ORF">ASZ90_017639</name>
</gene>
<dbReference type="GO" id="GO:0009246">
    <property type="term" value="P:enterobacterial common antigen biosynthetic process"/>
    <property type="evidence" value="ECO:0007669"/>
    <property type="project" value="TreeGrafter"/>
</dbReference>